<protein>
    <submittedName>
        <fullName evidence="1">Uncharacterized protein</fullName>
    </submittedName>
</protein>
<gene>
    <name evidence="1" type="ORF">L596_008109</name>
</gene>
<name>A0A4U5PBF7_STECR</name>
<comment type="caution">
    <text evidence="1">The sequence shown here is derived from an EMBL/GenBank/DDBJ whole genome shotgun (WGS) entry which is preliminary data.</text>
</comment>
<evidence type="ECO:0000313" key="2">
    <source>
        <dbReference type="Proteomes" id="UP000298663"/>
    </source>
</evidence>
<reference evidence="1 2" key="2">
    <citation type="journal article" date="2019" name="G3 (Bethesda)">
        <title>Hybrid Assembly of the Genome of the Entomopathogenic Nematode Steinernema carpocapsae Identifies the X-Chromosome.</title>
        <authorList>
            <person name="Serra L."/>
            <person name="Macchietto M."/>
            <person name="Macias-Munoz A."/>
            <person name="McGill C.J."/>
            <person name="Rodriguez I.M."/>
            <person name="Rodriguez B."/>
            <person name="Murad R."/>
            <person name="Mortazavi A."/>
        </authorList>
    </citation>
    <scope>NUCLEOTIDE SEQUENCE [LARGE SCALE GENOMIC DNA]</scope>
    <source>
        <strain evidence="1 2">ALL</strain>
    </source>
</reference>
<sequence length="93" mass="10458">MAARRRRAFDRLEQSGFGLVKKRSFDRLDSGNFGFGMGKRSGNYVIPAHALAKRPFDRLERSPFGLSKRSQKIALGPEVVDLLGEFRPSAVDF</sequence>
<organism evidence="1 2">
    <name type="scientific">Steinernema carpocapsae</name>
    <name type="common">Entomopathogenic nematode</name>
    <dbReference type="NCBI Taxonomy" id="34508"/>
    <lineage>
        <taxon>Eukaryota</taxon>
        <taxon>Metazoa</taxon>
        <taxon>Ecdysozoa</taxon>
        <taxon>Nematoda</taxon>
        <taxon>Chromadorea</taxon>
        <taxon>Rhabditida</taxon>
        <taxon>Tylenchina</taxon>
        <taxon>Panagrolaimomorpha</taxon>
        <taxon>Strongyloidoidea</taxon>
        <taxon>Steinernematidae</taxon>
        <taxon>Steinernema</taxon>
    </lineage>
</organism>
<dbReference type="Proteomes" id="UP000298663">
    <property type="component" value="Unassembled WGS sequence"/>
</dbReference>
<dbReference type="AlphaFoldDB" id="A0A4U5PBF7"/>
<dbReference type="EMBL" id="AZBU02000002">
    <property type="protein sequence ID" value="TKR93699.1"/>
    <property type="molecule type" value="Genomic_DNA"/>
</dbReference>
<keyword evidence="2" id="KW-1185">Reference proteome</keyword>
<reference evidence="1 2" key="1">
    <citation type="journal article" date="2015" name="Genome Biol.">
        <title>Comparative genomics of Steinernema reveals deeply conserved gene regulatory networks.</title>
        <authorList>
            <person name="Dillman A.R."/>
            <person name="Macchietto M."/>
            <person name="Porter C.F."/>
            <person name="Rogers A."/>
            <person name="Williams B."/>
            <person name="Antoshechkin I."/>
            <person name="Lee M.M."/>
            <person name="Goodwin Z."/>
            <person name="Lu X."/>
            <person name="Lewis E.E."/>
            <person name="Goodrich-Blair H."/>
            <person name="Stock S.P."/>
            <person name="Adams B.J."/>
            <person name="Sternberg P.W."/>
            <person name="Mortazavi A."/>
        </authorList>
    </citation>
    <scope>NUCLEOTIDE SEQUENCE [LARGE SCALE GENOMIC DNA]</scope>
    <source>
        <strain evidence="1 2">ALL</strain>
    </source>
</reference>
<proteinExistence type="predicted"/>
<dbReference type="OrthoDB" id="5850233at2759"/>
<evidence type="ECO:0000313" key="1">
    <source>
        <dbReference type="EMBL" id="TKR93699.1"/>
    </source>
</evidence>
<accession>A0A4U5PBF7</accession>